<dbReference type="EMBL" id="KV878585">
    <property type="protein sequence ID" value="OJJ60081.1"/>
    <property type="molecule type" value="Genomic_DNA"/>
</dbReference>
<evidence type="ECO:0000256" key="4">
    <source>
        <dbReference type="ARBA" id="ARBA00022827"/>
    </source>
</evidence>
<protein>
    <recommendedName>
        <fullName evidence="10">FAD/NAD(P)-binding domain-containing protein</fullName>
    </recommendedName>
</protein>
<dbReference type="InterPro" id="IPR036188">
    <property type="entry name" value="FAD/NAD-bd_sf"/>
</dbReference>
<gene>
    <name evidence="8" type="ORF">ASPSYDRAFT_1175623</name>
</gene>
<evidence type="ECO:0000256" key="1">
    <source>
        <dbReference type="ARBA" id="ARBA00001974"/>
    </source>
</evidence>
<comment type="cofactor">
    <cofactor evidence="1">
        <name>FAD</name>
        <dbReference type="ChEBI" id="CHEBI:57692"/>
    </cofactor>
</comment>
<evidence type="ECO:0000256" key="2">
    <source>
        <dbReference type="ARBA" id="ARBA00010139"/>
    </source>
</evidence>
<accession>A0A1L9TL20</accession>
<keyword evidence="7" id="KW-0503">Monooxygenase</keyword>
<dbReference type="GO" id="GO:0050660">
    <property type="term" value="F:flavin adenine dinucleotide binding"/>
    <property type="evidence" value="ECO:0007669"/>
    <property type="project" value="InterPro"/>
</dbReference>
<keyword evidence="9" id="KW-1185">Reference proteome</keyword>
<evidence type="ECO:0000256" key="6">
    <source>
        <dbReference type="ARBA" id="ARBA00023002"/>
    </source>
</evidence>
<proteinExistence type="inferred from homology"/>
<dbReference type="AlphaFoldDB" id="A0A1L9TL20"/>
<dbReference type="Proteomes" id="UP000184356">
    <property type="component" value="Unassembled WGS sequence"/>
</dbReference>
<evidence type="ECO:0000256" key="7">
    <source>
        <dbReference type="ARBA" id="ARBA00023033"/>
    </source>
</evidence>
<keyword evidence="4" id="KW-0274">FAD</keyword>
<evidence type="ECO:0000313" key="8">
    <source>
        <dbReference type="EMBL" id="OJJ60081.1"/>
    </source>
</evidence>
<evidence type="ECO:0000256" key="3">
    <source>
        <dbReference type="ARBA" id="ARBA00022630"/>
    </source>
</evidence>
<dbReference type="PANTHER" id="PTHR43098">
    <property type="entry name" value="L-ORNITHINE N(5)-MONOOXYGENASE-RELATED"/>
    <property type="match status" value="1"/>
</dbReference>
<reference evidence="9" key="1">
    <citation type="journal article" date="2017" name="Genome Biol.">
        <title>Comparative genomics reveals high biological diversity and specific adaptations in the industrially and medically important fungal genus Aspergillus.</title>
        <authorList>
            <person name="de Vries R.P."/>
            <person name="Riley R."/>
            <person name="Wiebenga A."/>
            <person name="Aguilar-Osorio G."/>
            <person name="Amillis S."/>
            <person name="Uchima C.A."/>
            <person name="Anderluh G."/>
            <person name="Asadollahi M."/>
            <person name="Askin M."/>
            <person name="Barry K."/>
            <person name="Battaglia E."/>
            <person name="Bayram O."/>
            <person name="Benocci T."/>
            <person name="Braus-Stromeyer S.A."/>
            <person name="Caldana C."/>
            <person name="Canovas D."/>
            <person name="Cerqueira G.C."/>
            <person name="Chen F."/>
            <person name="Chen W."/>
            <person name="Choi C."/>
            <person name="Clum A."/>
            <person name="Dos Santos R.A."/>
            <person name="Damasio A.R."/>
            <person name="Diallinas G."/>
            <person name="Emri T."/>
            <person name="Fekete E."/>
            <person name="Flipphi M."/>
            <person name="Freyberg S."/>
            <person name="Gallo A."/>
            <person name="Gournas C."/>
            <person name="Habgood R."/>
            <person name="Hainaut M."/>
            <person name="Harispe M.L."/>
            <person name="Henrissat B."/>
            <person name="Hilden K.S."/>
            <person name="Hope R."/>
            <person name="Hossain A."/>
            <person name="Karabika E."/>
            <person name="Karaffa L."/>
            <person name="Karanyi Z."/>
            <person name="Krasevec N."/>
            <person name="Kuo A."/>
            <person name="Kusch H."/>
            <person name="LaButti K."/>
            <person name="Lagendijk E.L."/>
            <person name="Lapidus A."/>
            <person name="Levasseur A."/>
            <person name="Lindquist E."/>
            <person name="Lipzen A."/>
            <person name="Logrieco A.F."/>
            <person name="MacCabe A."/>
            <person name="Maekelae M.R."/>
            <person name="Malavazi I."/>
            <person name="Melin P."/>
            <person name="Meyer V."/>
            <person name="Mielnichuk N."/>
            <person name="Miskei M."/>
            <person name="Molnar A.P."/>
            <person name="Mule G."/>
            <person name="Ngan C.Y."/>
            <person name="Orejas M."/>
            <person name="Orosz E."/>
            <person name="Ouedraogo J.P."/>
            <person name="Overkamp K.M."/>
            <person name="Park H.-S."/>
            <person name="Perrone G."/>
            <person name="Piumi F."/>
            <person name="Punt P.J."/>
            <person name="Ram A.F."/>
            <person name="Ramon A."/>
            <person name="Rauscher S."/>
            <person name="Record E."/>
            <person name="Riano-Pachon D.M."/>
            <person name="Robert V."/>
            <person name="Roehrig J."/>
            <person name="Ruller R."/>
            <person name="Salamov A."/>
            <person name="Salih N.S."/>
            <person name="Samson R.A."/>
            <person name="Sandor E."/>
            <person name="Sanguinetti M."/>
            <person name="Schuetze T."/>
            <person name="Sepcic K."/>
            <person name="Shelest E."/>
            <person name="Sherlock G."/>
            <person name="Sophianopoulou V."/>
            <person name="Squina F.M."/>
            <person name="Sun H."/>
            <person name="Susca A."/>
            <person name="Todd R.B."/>
            <person name="Tsang A."/>
            <person name="Unkles S.E."/>
            <person name="van de Wiele N."/>
            <person name="van Rossen-Uffink D."/>
            <person name="Oliveira J.V."/>
            <person name="Vesth T.C."/>
            <person name="Visser J."/>
            <person name="Yu J.-H."/>
            <person name="Zhou M."/>
            <person name="Andersen M.R."/>
            <person name="Archer D.B."/>
            <person name="Baker S.E."/>
            <person name="Benoit I."/>
            <person name="Brakhage A.A."/>
            <person name="Braus G.H."/>
            <person name="Fischer R."/>
            <person name="Frisvad J.C."/>
            <person name="Goldman G.H."/>
            <person name="Houbraken J."/>
            <person name="Oakley B."/>
            <person name="Pocsi I."/>
            <person name="Scazzocchio C."/>
            <person name="Seiboth B."/>
            <person name="vanKuyk P.A."/>
            <person name="Wortman J."/>
            <person name="Dyer P.S."/>
            <person name="Grigoriev I.V."/>
        </authorList>
    </citation>
    <scope>NUCLEOTIDE SEQUENCE [LARGE SCALE GENOMIC DNA]</scope>
    <source>
        <strain evidence="9">CBS 593.65</strain>
    </source>
</reference>
<name>A0A1L9TL20_9EURO</name>
<dbReference type="PRINTS" id="PR00411">
    <property type="entry name" value="PNDRDTASEI"/>
</dbReference>
<dbReference type="PANTHER" id="PTHR43098:SF3">
    <property type="entry name" value="L-ORNITHINE N(5)-MONOOXYGENASE-RELATED"/>
    <property type="match status" value="1"/>
</dbReference>
<dbReference type="GO" id="GO:0050661">
    <property type="term" value="F:NADP binding"/>
    <property type="evidence" value="ECO:0007669"/>
    <property type="project" value="InterPro"/>
</dbReference>
<sequence>MGSIPPPPQTPPLDALIVGAGFGGVYQLKSLRSNGYTVKLVDRASDFGGVWYWNRYPGARVDSPVPHYEFSDPDLWRGWSFTQRFPGSQEIRDYFAYVDRKWDLRRDVEFDTRVCGAVFDEEEGLWRVTCTSTSTTTTGGTGSGSEKNVFVARYLLLNAGFAAKRHIPDWKGIETFKGAWIHPSYWPKKQDEQPDLRGKKVAVIGTGATGVQLAQELSQVAGEFVLFQRTPNLALPMKQINYSQDGQQQQQEVVSKEAYPAIFDGRRESFPGFDYNFTPRRTFDDTPGERREMYEELWKHGDFHYWLATYEDMMFNKEANKEAYEFWKSKVRPRIQDARLREVLAPEVQPHGFGCKRISLENGFYEIFNQPNVSLVDVNATPILEVTERGIKTSEKEWDLQEMWKNGTKTYLGMAVSGFPNMFFTYGPQAPTALCNGPTCAEYQGDFIIGVMNHMREHGLERIEASADAEDAWGEGIRKFANATLLPETDSWYMGTNIPGKLREPLIYFGGVPKYYGTLEGCRKGGYAEFHQV</sequence>
<dbReference type="STRING" id="1036612.A0A1L9TL20"/>
<keyword evidence="5" id="KW-0521">NADP</keyword>
<evidence type="ECO:0000256" key="5">
    <source>
        <dbReference type="ARBA" id="ARBA00022857"/>
    </source>
</evidence>
<dbReference type="GO" id="GO:0004499">
    <property type="term" value="F:N,N-dimethylaniline monooxygenase activity"/>
    <property type="evidence" value="ECO:0007669"/>
    <property type="project" value="InterPro"/>
</dbReference>
<dbReference type="SUPFAM" id="SSF51905">
    <property type="entry name" value="FAD/NAD(P)-binding domain"/>
    <property type="match status" value="3"/>
</dbReference>
<keyword evidence="3" id="KW-0285">Flavoprotein</keyword>
<keyword evidence="6" id="KW-0560">Oxidoreductase</keyword>
<dbReference type="RefSeq" id="XP_040703887.1">
    <property type="nucleotide sequence ID" value="XM_040840304.1"/>
</dbReference>
<organism evidence="8 9">
    <name type="scientific">Aspergillus sydowii CBS 593.65</name>
    <dbReference type="NCBI Taxonomy" id="1036612"/>
    <lineage>
        <taxon>Eukaryota</taxon>
        <taxon>Fungi</taxon>
        <taxon>Dikarya</taxon>
        <taxon>Ascomycota</taxon>
        <taxon>Pezizomycotina</taxon>
        <taxon>Eurotiomycetes</taxon>
        <taxon>Eurotiomycetidae</taxon>
        <taxon>Eurotiales</taxon>
        <taxon>Aspergillaceae</taxon>
        <taxon>Aspergillus</taxon>
        <taxon>Aspergillus subgen. Nidulantes</taxon>
    </lineage>
</organism>
<dbReference type="InterPro" id="IPR020946">
    <property type="entry name" value="Flavin_mOase-like"/>
</dbReference>
<dbReference type="InterPro" id="IPR050775">
    <property type="entry name" value="FAD-binding_Monooxygenases"/>
</dbReference>
<evidence type="ECO:0008006" key="10">
    <source>
        <dbReference type="Google" id="ProtNLM"/>
    </source>
</evidence>
<dbReference type="OrthoDB" id="66881at2759"/>
<dbReference type="GeneID" id="63756377"/>
<dbReference type="Pfam" id="PF00743">
    <property type="entry name" value="FMO-like"/>
    <property type="match status" value="1"/>
</dbReference>
<dbReference type="VEuPathDB" id="FungiDB:ASPSYDRAFT_1175623"/>
<dbReference type="Gene3D" id="3.50.50.60">
    <property type="entry name" value="FAD/NAD(P)-binding domain"/>
    <property type="match status" value="3"/>
</dbReference>
<evidence type="ECO:0000313" key="9">
    <source>
        <dbReference type="Proteomes" id="UP000184356"/>
    </source>
</evidence>
<comment type="similarity">
    <text evidence="2">Belongs to the FAD-binding monooxygenase family.</text>
</comment>